<dbReference type="EMBL" id="JAGPYM010000068">
    <property type="protein sequence ID" value="KAH6869632.1"/>
    <property type="molecule type" value="Genomic_DNA"/>
</dbReference>
<evidence type="ECO:0000313" key="7">
    <source>
        <dbReference type="EMBL" id="KAH6869632.1"/>
    </source>
</evidence>
<dbReference type="GO" id="GO:0005634">
    <property type="term" value="C:nucleus"/>
    <property type="evidence" value="ECO:0007669"/>
    <property type="project" value="TreeGrafter"/>
</dbReference>
<dbReference type="GO" id="GO:0017136">
    <property type="term" value="F:histone deacetylase activity, NAD-dependent"/>
    <property type="evidence" value="ECO:0007669"/>
    <property type="project" value="TreeGrafter"/>
</dbReference>
<dbReference type="AlphaFoldDB" id="A0A9P9AHX2"/>
<organism evidence="7 8">
    <name type="scientific">Thelonectria olida</name>
    <dbReference type="NCBI Taxonomy" id="1576542"/>
    <lineage>
        <taxon>Eukaryota</taxon>
        <taxon>Fungi</taxon>
        <taxon>Dikarya</taxon>
        <taxon>Ascomycota</taxon>
        <taxon>Pezizomycotina</taxon>
        <taxon>Sordariomycetes</taxon>
        <taxon>Hypocreomycetidae</taxon>
        <taxon>Hypocreales</taxon>
        <taxon>Nectriaceae</taxon>
        <taxon>Thelonectria</taxon>
    </lineage>
</organism>
<feature type="region of interest" description="Disordered" evidence="5">
    <location>
        <begin position="318"/>
        <end position="344"/>
    </location>
</feature>
<dbReference type="OrthoDB" id="2919105at2759"/>
<dbReference type="PANTHER" id="PTHR11085">
    <property type="entry name" value="NAD-DEPENDENT PROTEIN DEACYLASE SIRTUIN-5, MITOCHONDRIAL-RELATED"/>
    <property type="match status" value="1"/>
</dbReference>
<accession>A0A9P9AHX2</accession>
<evidence type="ECO:0000259" key="6">
    <source>
        <dbReference type="PROSITE" id="PS50305"/>
    </source>
</evidence>
<comment type="similarity">
    <text evidence="1">Belongs to the sirtuin family. Class I subfamily.</text>
</comment>
<dbReference type="InterPro" id="IPR026590">
    <property type="entry name" value="Ssirtuin_cat_dom"/>
</dbReference>
<comment type="caution">
    <text evidence="4">Lacks conserved residue(s) required for the propagation of feature annotation.</text>
</comment>
<dbReference type="GO" id="GO:0006282">
    <property type="term" value="P:regulation of DNA repair"/>
    <property type="evidence" value="ECO:0007669"/>
    <property type="project" value="TreeGrafter"/>
</dbReference>
<dbReference type="InterPro" id="IPR029035">
    <property type="entry name" value="DHS-like_NAD/FAD-binding_dom"/>
</dbReference>
<dbReference type="InterPro" id="IPR003000">
    <property type="entry name" value="Sirtuin"/>
</dbReference>
<evidence type="ECO:0000256" key="4">
    <source>
        <dbReference type="PROSITE-ProRule" id="PRU00236"/>
    </source>
</evidence>
<evidence type="ECO:0000313" key="8">
    <source>
        <dbReference type="Proteomes" id="UP000777438"/>
    </source>
</evidence>
<dbReference type="GO" id="GO:0031934">
    <property type="term" value="C:mating-type region heterochromatin"/>
    <property type="evidence" value="ECO:0007669"/>
    <property type="project" value="TreeGrafter"/>
</dbReference>
<dbReference type="PANTHER" id="PTHR11085:SF15">
    <property type="entry name" value="NAD-DEPENDENT HISTONE DEACETYLASE HST4"/>
    <property type="match status" value="1"/>
</dbReference>
<keyword evidence="3" id="KW-0520">NAD</keyword>
<evidence type="ECO:0000256" key="3">
    <source>
        <dbReference type="ARBA" id="ARBA00023027"/>
    </source>
</evidence>
<proteinExistence type="inferred from homology"/>
<evidence type="ECO:0000256" key="1">
    <source>
        <dbReference type="ARBA" id="ARBA00006924"/>
    </source>
</evidence>
<feature type="domain" description="Deacetylase sirtuin-type" evidence="6">
    <location>
        <begin position="42"/>
        <end position="323"/>
    </location>
</feature>
<dbReference type="GO" id="GO:0031508">
    <property type="term" value="P:pericentric heterochromatin formation"/>
    <property type="evidence" value="ECO:0007669"/>
    <property type="project" value="TreeGrafter"/>
</dbReference>
<evidence type="ECO:0000256" key="5">
    <source>
        <dbReference type="SAM" id="MobiDB-lite"/>
    </source>
</evidence>
<keyword evidence="2" id="KW-0808">Transferase</keyword>
<dbReference type="Gene3D" id="3.40.50.1220">
    <property type="entry name" value="TPP-binding domain"/>
    <property type="match status" value="1"/>
</dbReference>
<gene>
    <name evidence="7" type="ORF">B0T10DRAFT_418268</name>
</gene>
<protein>
    <submittedName>
        <fullName evidence="7">DHS-like NAD/FAD-binding domain-containing protein</fullName>
    </submittedName>
</protein>
<dbReference type="SUPFAM" id="SSF52467">
    <property type="entry name" value="DHS-like NAD/FAD-binding domain"/>
    <property type="match status" value="1"/>
</dbReference>
<keyword evidence="8" id="KW-1185">Reference proteome</keyword>
<evidence type="ECO:0000256" key="2">
    <source>
        <dbReference type="ARBA" id="ARBA00022679"/>
    </source>
</evidence>
<dbReference type="PROSITE" id="PS50305">
    <property type="entry name" value="SIRTUIN"/>
    <property type="match status" value="1"/>
</dbReference>
<dbReference type="Proteomes" id="UP000777438">
    <property type="component" value="Unassembled WGS sequence"/>
</dbReference>
<dbReference type="GO" id="GO:1990414">
    <property type="term" value="P:replication-born double-strand break repair via sister chromatid exchange"/>
    <property type="evidence" value="ECO:0007669"/>
    <property type="project" value="TreeGrafter"/>
</dbReference>
<dbReference type="Gene3D" id="3.30.1600.10">
    <property type="entry name" value="SIR2/SIRT2 'Small Domain"/>
    <property type="match status" value="1"/>
</dbReference>
<dbReference type="GO" id="GO:0070403">
    <property type="term" value="F:NAD+ binding"/>
    <property type="evidence" value="ECO:0007669"/>
    <property type="project" value="InterPro"/>
</dbReference>
<comment type="caution">
    <text evidence="7">The sequence shown here is derived from an EMBL/GenBank/DDBJ whole genome shotgun (WGS) entry which is preliminary data.</text>
</comment>
<dbReference type="InterPro" id="IPR050134">
    <property type="entry name" value="NAD-dep_sirtuin_deacylases"/>
</dbReference>
<dbReference type="InterPro" id="IPR026591">
    <property type="entry name" value="Sirtuin_cat_small_dom_sf"/>
</dbReference>
<dbReference type="GO" id="GO:0000122">
    <property type="term" value="P:negative regulation of transcription by RNA polymerase II"/>
    <property type="evidence" value="ECO:0007669"/>
    <property type="project" value="TreeGrafter"/>
</dbReference>
<sequence>MPKACLKVGCLSPRHKPYERSARVRRNVARGGLSDDVTSFWITDDERGGLDLKEKLQTKKNIVIVSGAGTSTNAGIDDFRSVSRTKKSSHNVFDSSAYSTLESTSVLHEEVLKMFKSGMSSSFTTFDSFLEELARSGRLLHHYTQNIDCRYSRLECLAPKTVWLHGRADTLRCHKAPGHRVGVNPQSFEELVTTPCTECEMENESRRREGKRTRGGGFFRTDVLLYGEHSPDESDFLDAFKRDLQQPIDALIIVGTRLRIHSLKQFVRQVCKAVRLHSSDGMTVWVNKVDPKPKELRSFIKHEVLGDCDDFASLIYRPGRGKEGQRQRAAGSRQRPQPIPSQKD</sequence>
<feature type="compositionally biased region" description="Low complexity" evidence="5">
    <location>
        <begin position="327"/>
        <end position="336"/>
    </location>
</feature>
<dbReference type="Pfam" id="PF02146">
    <property type="entry name" value="SIR2"/>
    <property type="match status" value="1"/>
</dbReference>
<reference evidence="7 8" key="1">
    <citation type="journal article" date="2021" name="Nat. Commun.">
        <title>Genetic determinants of endophytism in the Arabidopsis root mycobiome.</title>
        <authorList>
            <person name="Mesny F."/>
            <person name="Miyauchi S."/>
            <person name="Thiergart T."/>
            <person name="Pickel B."/>
            <person name="Atanasova L."/>
            <person name="Karlsson M."/>
            <person name="Huettel B."/>
            <person name="Barry K.W."/>
            <person name="Haridas S."/>
            <person name="Chen C."/>
            <person name="Bauer D."/>
            <person name="Andreopoulos W."/>
            <person name="Pangilinan J."/>
            <person name="LaButti K."/>
            <person name="Riley R."/>
            <person name="Lipzen A."/>
            <person name="Clum A."/>
            <person name="Drula E."/>
            <person name="Henrissat B."/>
            <person name="Kohler A."/>
            <person name="Grigoriev I.V."/>
            <person name="Martin F.M."/>
            <person name="Hacquard S."/>
        </authorList>
    </citation>
    <scope>NUCLEOTIDE SEQUENCE [LARGE SCALE GENOMIC DNA]</scope>
    <source>
        <strain evidence="7 8">MPI-CAGE-CH-0241</strain>
    </source>
</reference>
<name>A0A9P9AHX2_9HYPO</name>